<feature type="transmembrane region" description="Helical" evidence="7">
    <location>
        <begin position="316"/>
        <end position="337"/>
    </location>
</feature>
<evidence type="ECO:0000256" key="4">
    <source>
        <dbReference type="ARBA" id="ARBA00023295"/>
    </source>
</evidence>
<evidence type="ECO:0000256" key="6">
    <source>
        <dbReference type="SAM" id="MobiDB-lite"/>
    </source>
</evidence>
<dbReference type="InterPro" id="IPR036962">
    <property type="entry name" value="Glyco_hydro_3_N_sf"/>
</dbReference>
<dbReference type="GO" id="GO:0015095">
    <property type="term" value="F:magnesium ion transmembrane transporter activity"/>
    <property type="evidence" value="ECO:0007669"/>
    <property type="project" value="UniProtKB-ARBA"/>
</dbReference>
<dbReference type="Pfam" id="PF00933">
    <property type="entry name" value="Glyco_hydro_3"/>
    <property type="match status" value="1"/>
</dbReference>
<gene>
    <name evidence="10" type="ORF">AT9943_LOCUS18732</name>
</gene>
<keyword evidence="4" id="KW-0326">Glycosidase</keyword>
<feature type="compositionally biased region" description="Basic and acidic residues" evidence="6">
    <location>
        <begin position="1421"/>
        <end position="1442"/>
    </location>
</feature>
<feature type="transmembrane region" description="Helical" evidence="7">
    <location>
        <begin position="772"/>
        <end position="790"/>
    </location>
</feature>
<feature type="domain" description="Glycoside hydrolase family 3 C-terminal" evidence="9">
    <location>
        <begin position="1143"/>
        <end position="1373"/>
    </location>
</feature>
<organism evidence="10 11">
    <name type="scientific">Arabidopsis thaliana</name>
    <name type="common">Mouse-ear cress</name>
    <dbReference type="NCBI Taxonomy" id="3702"/>
    <lineage>
        <taxon>Eukaryota</taxon>
        <taxon>Viridiplantae</taxon>
        <taxon>Streptophyta</taxon>
        <taxon>Embryophyta</taxon>
        <taxon>Tracheophyta</taxon>
        <taxon>Spermatophyta</taxon>
        <taxon>Magnoliopsida</taxon>
        <taxon>eudicotyledons</taxon>
        <taxon>Gunneridae</taxon>
        <taxon>Pentapetalae</taxon>
        <taxon>rosids</taxon>
        <taxon>malvids</taxon>
        <taxon>Brassicales</taxon>
        <taxon>Brassicaceae</taxon>
        <taxon>Camelineae</taxon>
        <taxon>Arabidopsis</taxon>
    </lineage>
</organism>
<dbReference type="Gene3D" id="3.20.20.300">
    <property type="entry name" value="Glycoside hydrolase, family 3, N-terminal domain"/>
    <property type="match status" value="2"/>
</dbReference>
<keyword evidence="7" id="KW-0472">Membrane</keyword>
<feature type="compositionally biased region" description="Basic and acidic residues" evidence="6">
    <location>
        <begin position="492"/>
        <end position="506"/>
    </location>
</feature>
<dbReference type="CDD" id="cd12823">
    <property type="entry name" value="Mrs2_Mfm1p-like"/>
    <property type="match status" value="2"/>
</dbReference>
<feature type="transmembrane region" description="Helical" evidence="7">
    <location>
        <begin position="702"/>
        <end position="723"/>
    </location>
</feature>
<protein>
    <submittedName>
        <fullName evidence="10">(thale cress) hypothetical protein</fullName>
    </submittedName>
</protein>
<dbReference type="InterPro" id="IPR002772">
    <property type="entry name" value="Glyco_hydro_3_C"/>
</dbReference>
<name>A0A7G2FCC0_ARATH</name>
<feature type="region of interest" description="Disordered" evidence="6">
    <location>
        <begin position="1400"/>
        <end position="1442"/>
    </location>
</feature>
<dbReference type="Gene3D" id="1.20.58.340">
    <property type="entry name" value="Magnesium transport protein CorA, transmembrane region"/>
    <property type="match status" value="2"/>
</dbReference>
<evidence type="ECO:0000259" key="9">
    <source>
        <dbReference type="Pfam" id="PF01915"/>
    </source>
</evidence>
<keyword evidence="7" id="KW-1133">Transmembrane helix</keyword>
<feature type="transmembrane region" description="Helical" evidence="7">
    <location>
        <begin position="349"/>
        <end position="372"/>
    </location>
</feature>
<evidence type="ECO:0000256" key="7">
    <source>
        <dbReference type="SAM" id="Phobius"/>
    </source>
</evidence>
<dbReference type="Gene3D" id="3.40.50.1700">
    <property type="entry name" value="Glycoside hydrolase family 3 C-terminal domain"/>
    <property type="match status" value="1"/>
</dbReference>
<dbReference type="SUPFAM" id="SSF52279">
    <property type="entry name" value="Beta-D-glucan exohydrolase, C-terminal domain"/>
    <property type="match status" value="1"/>
</dbReference>
<dbReference type="FunFam" id="3.20.20.300:FF:000042">
    <property type="match status" value="1"/>
</dbReference>
<evidence type="ECO:0000256" key="3">
    <source>
        <dbReference type="ARBA" id="ARBA00022801"/>
    </source>
</evidence>
<dbReference type="InterPro" id="IPR001764">
    <property type="entry name" value="Glyco_hydro_3_N"/>
</dbReference>
<keyword evidence="2" id="KW-0732">Signal</keyword>
<feature type="transmembrane region" description="Helical" evidence="7">
    <location>
        <begin position="735"/>
        <end position="760"/>
    </location>
</feature>
<dbReference type="Pfam" id="PF01915">
    <property type="entry name" value="Glyco_hydro_3_C"/>
    <property type="match status" value="1"/>
</dbReference>
<evidence type="ECO:0000256" key="5">
    <source>
        <dbReference type="SAM" id="Coils"/>
    </source>
</evidence>
<dbReference type="GO" id="GO:0045493">
    <property type="term" value="P:xylan catabolic process"/>
    <property type="evidence" value="ECO:0007669"/>
    <property type="project" value="InterPro"/>
</dbReference>
<dbReference type="SUPFAM" id="SSF51445">
    <property type="entry name" value="(Trans)glycosidases"/>
    <property type="match status" value="1"/>
</dbReference>
<dbReference type="GO" id="GO:0009044">
    <property type="term" value="F:xylan 1,4-beta-xylosidase activity"/>
    <property type="evidence" value="ECO:0007669"/>
    <property type="project" value="InterPro"/>
</dbReference>
<evidence type="ECO:0000259" key="8">
    <source>
        <dbReference type="Pfam" id="PF00933"/>
    </source>
</evidence>
<dbReference type="FunFam" id="3.40.50.1700:FF:000001">
    <property type="entry name" value="probable beta-D-xylosidase 2"/>
    <property type="match status" value="1"/>
</dbReference>
<dbReference type="Gene3D" id="2.40.128.330">
    <property type="match status" value="2"/>
</dbReference>
<feature type="domain" description="Glycoside hydrolase family 3 N-terminal" evidence="8">
    <location>
        <begin position="945"/>
        <end position="1096"/>
    </location>
</feature>
<dbReference type="InterPro" id="IPR017853">
    <property type="entry name" value="GH"/>
</dbReference>
<keyword evidence="7" id="KW-0812">Transmembrane</keyword>
<proteinExistence type="inferred from homology"/>
<dbReference type="Proteomes" id="UP000516314">
    <property type="component" value="Chromosome 5"/>
</dbReference>
<dbReference type="PANTHER" id="PTHR42721">
    <property type="entry name" value="SUGAR HYDROLASE-RELATED"/>
    <property type="match status" value="1"/>
</dbReference>
<feature type="coiled-coil region" evidence="5">
    <location>
        <begin position="184"/>
        <end position="215"/>
    </location>
</feature>
<evidence type="ECO:0000313" key="11">
    <source>
        <dbReference type="Proteomes" id="UP000516314"/>
    </source>
</evidence>
<feature type="region of interest" description="Disordered" evidence="6">
    <location>
        <begin position="492"/>
        <end position="516"/>
    </location>
</feature>
<dbReference type="InterPro" id="IPR036881">
    <property type="entry name" value="Glyco_hydro_3_C_sf"/>
</dbReference>
<dbReference type="InterPro" id="IPR044993">
    <property type="entry name" value="BXL"/>
</dbReference>
<comment type="similarity">
    <text evidence="1">Belongs to the CorA metal ion transporter (MIT) (TC 1.A.35.5) family.</text>
</comment>
<dbReference type="FunFam" id="2.40.128.330:FF:000001">
    <property type="entry name" value="Magnesium transporter MRS2-1"/>
    <property type="match status" value="1"/>
</dbReference>
<dbReference type="Pfam" id="PF22099">
    <property type="entry name" value="MRS2-like"/>
    <property type="match status" value="3"/>
</dbReference>
<sequence>MLPNEELVPVKRITPQSSWSWISIDATGKKTVLDVDKYVIMHRVQIHARDLRILDPNLFYPSAILGRERAIVLNLEHIKAIITAKEVLIQDSSDENLIPTLEEFQTRLSVGNKAHGGQLDGDVVEEDESAFEFRALEVALEAICSFLAARTIELEKSAYPALDELTLKLTSRNLLRVCKLKSSMTRLTAQVQKIKDELEQLLEDDEDMAELYLSRKLAGASSPAIDSGEHINWYPTSPTIGAKISRAKSHLVRSATVRGDDKNDVEEVEMLLEAHFMQIDRTLNKLTELREYVDETEDFLNIQLDSSRNQLIKFEIILTAGSICVSVYSVVVGILGMNIPFPWNIKKHMFKWVVSGTATVCAILFVTIMSFARREHQTEMSIDSDVDPSEVSTAKRKPSRSWLLIDAAGNSTMLNVDSYAIIRRVHIYARDLRVFESSISSPLSIRTREGAIVLNLEHIKVIITADEVLLREPLNENVIPVAKEFERRLGVENRERRGQPDGKEDSGAEVDAEKDESPFEFRALEVALEAICSFLAARTTELEKSGYPALNELASKISNRNFGKVHKWKISMTKLTVRVQKVKDELQLWLEDDDDLGDLCLSRKIATTSSPVSDSDEQINSYPTSPTIGAKISRAKSHLVATISGNDQNDVEEVEMLLEAHYMQIDRTLNKLAELREYLDDTEDYINFQLASSRNKLIEFEVIITAGSVCISVYSLVVGILSTNIPFSWNTKEHMFKWVVSATATLCAIFFVIIISYARISYIKHTMGRRNRAPSSVFLVLLCFFLYISFVSEPSNAQSLPAFACNVAGNPSLAAFGFCNTTLNIETRVADLVGRLTLQEKIRFLGSSGNGASRLGIPTYEWWAEALHGVSYIGPATRFTELVPRATCFPQVILTAASFNVSLFKAIGKAVSTEARAMYNVGLAGLTYWSPNVNIFRDPRWGRGQETPVAACCKHSTAYDLEKWKGVSRYTFNAVVTQQDLDDTYNAPFKSCVIDGNVASVMCSYNQVNGKPTCADPDLLSGLIRGQWKLNGYIVSDCDSLGILYGSQHYTKTPEEAAAKSILAGLDLNCGSFLGNHTENAVKEGLIDEAAINKAISNNFATLMRLGFFDGNPKNQPYGGLGPKDVCTVEHRELAAETARQGIVLLKNSAGSLPLSPSAIKTLAVMGPNANVTKTMIGNYEGVACKYTTPLQGLERTVLTTKYHRGCFNVTCTEADLDSAKTLAASADATVLVMGADQSIEKETLDRIDLNLPGKQQELVTQVAKVAKGQVVLVIMSGGGFDITFAKNDEKITSIMWVGYPGEAGGLAISDVIFGRHNPSGKLPMTWYPQSYVEKVPMTNMNMRPDKANGYPGRTFRFYTGETVYAFGDGLSYTNFSHQLIKAPKLVSLNLDESQSCKECRRQRGDSDSVSVHDAAGGTRIAEEATSRVREDSFRKEGRDGG</sequence>
<keyword evidence="3" id="KW-0378">Hydrolase</keyword>
<reference evidence="10 11" key="1">
    <citation type="submission" date="2020-09" db="EMBL/GenBank/DDBJ databases">
        <authorList>
            <person name="Ashkenazy H."/>
        </authorList>
    </citation>
    <scope>NUCLEOTIDE SEQUENCE [LARGE SCALE GENOMIC DNA]</scope>
    <source>
        <strain evidence="11">cv. Cdm-0</strain>
    </source>
</reference>
<evidence type="ECO:0000256" key="1">
    <source>
        <dbReference type="ARBA" id="ARBA00007535"/>
    </source>
</evidence>
<accession>A0A7G2FCC0</accession>
<dbReference type="PANTHER" id="PTHR42721:SF14">
    <property type="entry name" value="BETA-D-XYLOSIDASE 4-RELATED"/>
    <property type="match status" value="1"/>
</dbReference>
<dbReference type="EMBL" id="LR881470">
    <property type="protein sequence ID" value="CAD5331243.1"/>
    <property type="molecule type" value="Genomic_DNA"/>
</dbReference>
<evidence type="ECO:0000313" key="10">
    <source>
        <dbReference type="EMBL" id="CAD5331243.1"/>
    </source>
</evidence>
<dbReference type="InterPro" id="IPR039204">
    <property type="entry name" value="MRS2-like"/>
</dbReference>
<keyword evidence="5" id="KW-0175">Coiled coil</keyword>
<evidence type="ECO:0000256" key="2">
    <source>
        <dbReference type="ARBA" id="ARBA00022729"/>
    </source>
</evidence>